<evidence type="ECO:0000313" key="1">
    <source>
        <dbReference type="EMBL" id="ADO00394.1"/>
    </source>
</evidence>
<reference evidence="1 2" key="1">
    <citation type="journal article" date="2011" name="J. Virol.">
        <title>Genomic and proteomic analysis of invertebrate iridovirus type 9.</title>
        <authorList>
            <person name="Wong C.K."/>
            <person name="Young V.L."/>
            <person name="Kleffmann T."/>
            <person name="Ward V.K."/>
        </authorList>
    </citation>
    <scope>NUCLEOTIDE SEQUENCE [LARGE SCALE GENOMIC DNA]</scope>
</reference>
<sequence length="144" mass="16864">MLQLVFKELYDQGILIFLDTDNYVCNNTTDTNVEVFENREEFLKIYNEPIEYGWIFCYTTNLNNVLTTLKEDTCCLVEFGFNSDTEKKALEVGRALTNTLAKFKFMAHWDERALKEHKISTVITVEDLPQSIQDLIDDHEIDSY</sequence>
<accession>G0T577</accession>
<organism evidence="1 2">
    <name type="scientific">Wiseana iridescent virus</name>
    <name type="common">WIV</name>
    <name type="synonym">Insect iridescent virus type 9</name>
    <dbReference type="NCBI Taxonomy" id="68347"/>
    <lineage>
        <taxon>Viruses</taxon>
        <taxon>Varidnaviria</taxon>
        <taxon>Bamfordvirae</taxon>
        <taxon>Nucleocytoviricota</taxon>
        <taxon>Megaviricetes</taxon>
        <taxon>Pimascovirales</taxon>
        <taxon>Pimascovirales incertae sedis</taxon>
        <taxon>Iridoviridae</taxon>
        <taxon>Betairidovirinae</taxon>
        <taxon>Chloriridovirus</taxon>
        <taxon>Chloriridovirus wiseana1</taxon>
        <taxon>Invertebrate iridescent virus 9</taxon>
    </lineage>
</organism>
<dbReference type="GeneID" id="10963773"/>
<proteinExistence type="predicted"/>
<dbReference type="Proteomes" id="UP000112896">
    <property type="component" value="Segment"/>
</dbReference>
<organismHost>
    <name type="scientific">Wiseana cervinata</name>
    <dbReference type="NCBI Taxonomy" id="107013"/>
</organismHost>
<evidence type="ECO:0000313" key="2">
    <source>
        <dbReference type="Proteomes" id="UP000112896"/>
    </source>
</evidence>
<dbReference type="KEGG" id="vg:10963773"/>
<name>G0T577_IRV9</name>
<dbReference type="RefSeq" id="YP_004732834.1">
    <property type="nucleotide sequence ID" value="NC_015780.1"/>
</dbReference>
<keyword evidence="2" id="KW-1185">Reference proteome</keyword>
<dbReference type="EMBL" id="GQ918152">
    <property type="protein sequence ID" value="ADO00394.1"/>
    <property type="molecule type" value="Genomic_DNA"/>
</dbReference>
<protein>
    <submittedName>
        <fullName evidence="1">Uncharacterized protein</fullName>
    </submittedName>
</protein>